<evidence type="ECO:0000313" key="4">
    <source>
        <dbReference type="Proteomes" id="UP000595894"/>
    </source>
</evidence>
<dbReference type="InterPro" id="IPR043736">
    <property type="entry name" value="DUF5681"/>
</dbReference>
<proteinExistence type="predicted"/>
<evidence type="ECO:0000259" key="2">
    <source>
        <dbReference type="Pfam" id="PF18932"/>
    </source>
</evidence>
<accession>A0A974NVJ9</accession>
<keyword evidence="4" id="KW-1185">Reference proteome</keyword>
<feature type="domain" description="DUF5681" evidence="2">
    <location>
        <begin position="50"/>
        <end position="124"/>
    </location>
</feature>
<name>A0A974NVJ9_9SPHN</name>
<organism evidence="3 4">
    <name type="scientific">Sphingomonas aliaeris</name>
    <dbReference type="NCBI Taxonomy" id="2759526"/>
    <lineage>
        <taxon>Bacteria</taxon>
        <taxon>Pseudomonadati</taxon>
        <taxon>Pseudomonadota</taxon>
        <taxon>Alphaproteobacteria</taxon>
        <taxon>Sphingomonadales</taxon>
        <taxon>Sphingomonadaceae</taxon>
        <taxon>Sphingomonas</taxon>
    </lineage>
</organism>
<reference evidence="4" key="1">
    <citation type="submission" date="2020-09" db="EMBL/GenBank/DDBJ databases">
        <title>Sphingomonas sp., a new species isolated from pork steak.</title>
        <authorList>
            <person name="Heidler von Heilborn D."/>
        </authorList>
    </citation>
    <scope>NUCLEOTIDE SEQUENCE [LARGE SCALE GENOMIC DNA]</scope>
</reference>
<protein>
    <recommendedName>
        <fullName evidence="2">DUF5681 domain-containing protein</fullName>
    </recommendedName>
</protein>
<dbReference type="KEGG" id="sari:H5J25_01570"/>
<evidence type="ECO:0000256" key="1">
    <source>
        <dbReference type="SAM" id="MobiDB-lite"/>
    </source>
</evidence>
<dbReference type="Pfam" id="PF18932">
    <property type="entry name" value="DUF5681"/>
    <property type="match status" value="1"/>
</dbReference>
<dbReference type="AlphaFoldDB" id="A0A974NVJ9"/>
<gene>
    <name evidence="3" type="ORF">H5J25_01570</name>
</gene>
<sequence length="163" mass="17771">MRALMTFLPRVSARGAQHEGAIMSYNPHAGAEGDLSADPYIVTRGKPPREYQFKPGKSGNPRGRPPGTKDFRTLLQRELDRAVNASVNGRVTKVSKREAIAMRLVEKALKGDHKAIEACLKYGEDPASSDVALPPMDTDPRKEIELLEAFMARGTGGGDERPS</sequence>
<evidence type="ECO:0000313" key="3">
    <source>
        <dbReference type="EMBL" id="QQV77528.1"/>
    </source>
</evidence>
<dbReference type="RefSeq" id="WP_202094057.1">
    <property type="nucleotide sequence ID" value="NZ_CP061035.1"/>
</dbReference>
<dbReference type="EMBL" id="CP061035">
    <property type="protein sequence ID" value="QQV77528.1"/>
    <property type="molecule type" value="Genomic_DNA"/>
</dbReference>
<dbReference type="Proteomes" id="UP000595894">
    <property type="component" value="Chromosome"/>
</dbReference>
<feature type="region of interest" description="Disordered" evidence="1">
    <location>
        <begin position="44"/>
        <end position="69"/>
    </location>
</feature>